<feature type="region of interest" description="Disordered" evidence="1">
    <location>
        <begin position="1"/>
        <end position="42"/>
    </location>
</feature>
<evidence type="ECO:0000313" key="2">
    <source>
        <dbReference type="EMBL" id="QCD93779.1"/>
    </source>
</evidence>
<feature type="compositionally biased region" description="Polar residues" evidence="1">
    <location>
        <begin position="86"/>
        <end position="98"/>
    </location>
</feature>
<feature type="region of interest" description="Disordered" evidence="1">
    <location>
        <begin position="110"/>
        <end position="154"/>
    </location>
</feature>
<dbReference type="EMBL" id="CP039349">
    <property type="protein sequence ID" value="QCD93779.1"/>
    <property type="molecule type" value="Genomic_DNA"/>
</dbReference>
<feature type="compositionally biased region" description="Basic and acidic residues" evidence="1">
    <location>
        <begin position="132"/>
        <end position="154"/>
    </location>
</feature>
<protein>
    <submittedName>
        <fullName evidence="2">Uncharacterized protein</fullName>
    </submittedName>
</protein>
<feature type="compositionally biased region" description="Polar residues" evidence="1">
    <location>
        <begin position="1"/>
        <end position="13"/>
    </location>
</feature>
<feature type="region of interest" description="Disordered" evidence="1">
    <location>
        <begin position="61"/>
        <end position="98"/>
    </location>
</feature>
<name>A0A4D6LXN9_VIGUN</name>
<reference evidence="2 3" key="1">
    <citation type="submission" date="2019-04" db="EMBL/GenBank/DDBJ databases">
        <title>An improved genome assembly and genetic linkage map for asparagus bean, Vigna unguiculata ssp. sesquipedialis.</title>
        <authorList>
            <person name="Xia Q."/>
            <person name="Zhang R."/>
            <person name="Dong Y."/>
        </authorList>
    </citation>
    <scope>NUCLEOTIDE SEQUENCE [LARGE SCALE GENOMIC DNA]</scope>
    <source>
        <tissue evidence="2">Leaf</tissue>
    </source>
</reference>
<keyword evidence="3" id="KW-1185">Reference proteome</keyword>
<feature type="compositionally biased region" description="Basic and acidic residues" evidence="1">
    <location>
        <begin position="74"/>
        <end position="83"/>
    </location>
</feature>
<gene>
    <name evidence="2" type="ORF">DEO72_LG5g1855</name>
</gene>
<accession>A0A4D6LXN9</accession>
<organism evidence="2 3">
    <name type="scientific">Vigna unguiculata</name>
    <name type="common">Cowpea</name>
    <dbReference type="NCBI Taxonomy" id="3917"/>
    <lineage>
        <taxon>Eukaryota</taxon>
        <taxon>Viridiplantae</taxon>
        <taxon>Streptophyta</taxon>
        <taxon>Embryophyta</taxon>
        <taxon>Tracheophyta</taxon>
        <taxon>Spermatophyta</taxon>
        <taxon>Magnoliopsida</taxon>
        <taxon>eudicotyledons</taxon>
        <taxon>Gunneridae</taxon>
        <taxon>Pentapetalae</taxon>
        <taxon>rosids</taxon>
        <taxon>fabids</taxon>
        <taxon>Fabales</taxon>
        <taxon>Fabaceae</taxon>
        <taxon>Papilionoideae</taxon>
        <taxon>50 kb inversion clade</taxon>
        <taxon>NPAAA clade</taxon>
        <taxon>indigoferoid/millettioid clade</taxon>
        <taxon>Phaseoleae</taxon>
        <taxon>Vigna</taxon>
    </lineage>
</organism>
<evidence type="ECO:0000256" key="1">
    <source>
        <dbReference type="SAM" id="MobiDB-lite"/>
    </source>
</evidence>
<feature type="compositionally biased region" description="Polar residues" evidence="1">
    <location>
        <begin position="114"/>
        <end position="125"/>
    </location>
</feature>
<proteinExistence type="predicted"/>
<sequence>MASTVEMQPSYSSKKQDDSDFNFTEWGAKGRISRENSKSRRYSASYIRSFREDTRSFRSNITISSTASSPGYPLKEKGKEGMTRDAGTQSTPYLSSTNLSTHITPTIIKRPIKFSQNSPNSNTKTVTEDQVEEKKEKEERVREVNENVKKDEEDKVWQQRLKMVEW</sequence>
<dbReference type="Proteomes" id="UP000501690">
    <property type="component" value="Linkage Group LG5"/>
</dbReference>
<dbReference type="AlphaFoldDB" id="A0A4D6LXN9"/>
<dbReference type="PANTHER" id="PTHR36748">
    <property type="entry name" value="MENTAL RETARDATION GTPASE ACTIVATING PROTEIN"/>
    <property type="match status" value="1"/>
</dbReference>
<evidence type="ECO:0000313" key="3">
    <source>
        <dbReference type="Proteomes" id="UP000501690"/>
    </source>
</evidence>
<dbReference type="PANTHER" id="PTHR36748:SF6">
    <property type="entry name" value="FAMILY TRANSCRIPTIONAL REGULATOR, PUTATIVE-RELATED"/>
    <property type="match status" value="1"/>
</dbReference>